<reference evidence="1 2" key="1">
    <citation type="journal article" date="2018" name="Mol. Biol. Evol.">
        <title>Broad Genomic Sampling Reveals a Smut Pathogenic Ancestry of the Fungal Clade Ustilaginomycotina.</title>
        <authorList>
            <person name="Kijpornyongpan T."/>
            <person name="Mondo S.J."/>
            <person name="Barry K."/>
            <person name="Sandor L."/>
            <person name="Lee J."/>
            <person name="Lipzen A."/>
            <person name="Pangilinan J."/>
            <person name="LaButti K."/>
            <person name="Hainaut M."/>
            <person name="Henrissat B."/>
            <person name="Grigoriev I.V."/>
            <person name="Spatafora J.W."/>
            <person name="Aime M.C."/>
        </authorList>
    </citation>
    <scope>NUCLEOTIDE SEQUENCE [LARGE SCALE GENOMIC DNA]</scope>
    <source>
        <strain evidence="1 2">MCA 3645</strain>
    </source>
</reference>
<protein>
    <submittedName>
        <fullName evidence="1">Uncharacterized protein</fullName>
    </submittedName>
</protein>
<proteinExistence type="predicted"/>
<dbReference type="Proteomes" id="UP000246740">
    <property type="component" value="Unassembled WGS sequence"/>
</dbReference>
<dbReference type="InParanoid" id="A0A317XZX2"/>
<accession>A0A317XZX2</accession>
<organism evidence="1 2">
    <name type="scientific">Testicularia cyperi</name>
    <dbReference type="NCBI Taxonomy" id="1882483"/>
    <lineage>
        <taxon>Eukaryota</taxon>
        <taxon>Fungi</taxon>
        <taxon>Dikarya</taxon>
        <taxon>Basidiomycota</taxon>
        <taxon>Ustilaginomycotina</taxon>
        <taxon>Ustilaginomycetes</taxon>
        <taxon>Ustilaginales</taxon>
        <taxon>Anthracoideaceae</taxon>
        <taxon>Testicularia</taxon>
    </lineage>
</organism>
<keyword evidence="2" id="KW-1185">Reference proteome</keyword>
<dbReference type="EMBL" id="KZ819188">
    <property type="protein sequence ID" value="PWZ03448.1"/>
    <property type="molecule type" value="Genomic_DNA"/>
</dbReference>
<name>A0A317XZX2_9BASI</name>
<gene>
    <name evidence="1" type="ORF">BCV70DRAFT_197658</name>
</gene>
<evidence type="ECO:0000313" key="1">
    <source>
        <dbReference type="EMBL" id="PWZ03448.1"/>
    </source>
</evidence>
<dbReference type="AlphaFoldDB" id="A0A317XZX2"/>
<evidence type="ECO:0000313" key="2">
    <source>
        <dbReference type="Proteomes" id="UP000246740"/>
    </source>
</evidence>
<sequence>MTFLALQQLLGCQSGTCRIDISVIALRHAYTPLPSSYYSIGSSIRSASTLRSTPALTAQQLGRWSDLQFWLILHSKVESRPWNEAKDVTGYLRQSHKKARTKRPDETVTVVVDDCWIGNFCYGAVPSTVLYCISY</sequence>